<evidence type="ECO:0000313" key="4">
    <source>
        <dbReference type="Proteomes" id="UP000449846"/>
    </source>
</evidence>
<dbReference type="Pfam" id="PF13401">
    <property type="entry name" value="AAA_22"/>
    <property type="match status" value="1"/>
</dbReference>
<evidence type="ECO:0000256" key="1">
    <source>
        <dbReference type="SAM" id="MobiDB-lite"/>
    </source>
</evidence>
<reference evidence="3 4" key="1">
    <citation type="submission" date="2019-11" db="EMBL/GenBank/DDBJ databases">
        <authorList>
            <person name="Dong K."/>
        </authorList>
    </citation>
    <scope>NUCLEOTIDE SEQUENCE [LARGE SCALE GENOMIC DNA]</scope>
    <source>
        <strain evidence="3 4">NBRC 112902</strain>
    </source>
</reference>
<organism evidence="3 4">
    <name type="scientific">Paracoccus litorisediminis</name>
    <dbReference type="NCBI Taxonomy" id="2006130"/>
    <lineage>
        <taxon>Bacteria</taxon>
        <taxon>Pseudomonadati</taxon>
        <taxon>Pseudomonadota</taxon>
        <taxon>Alphaproteobacteria</taxon>
        <taxon>Rhodobacterales</taxon>
        <taxon>Paracoccaceae</taxon>
        <taxon>Paracoccus</taxon>
    </lineage>
</organism>
<dbReference type="InterPro" id="IPR049945">
    <property type="entry name" value="AAA_22"/>
</dbReference>
<comment type="caution">
    <text evidence="3">The sequence shown here is derived from an EMBL/GenBank/DDBJ whole genome shotgun (WGS) entry which is preliminary data.</text>
</comment>
<dbReference type="AlphaFoldDB" id="A0A844HTP7"/>
<dbReference type="Proteomes" id="UP000449846">
    <property type="component" value="Unassembled WGS sequence"/>
</dbReference>
<feature type="compositionally biased region" description="Basic residues" evidence="1">
    <location>
        <begin position="24"/>
        <end position="38"/>
    </location>
</feature>
<evidence type="ECO:0000259" key="2">
    <source>
        <dbReference type="Pfam" id="PF13401"/>
    </source>
</evidence>
<gene>
    <name evidence="3" type="ORF">GL300_16950</name>
</gene>
<name>A0A844HTP7_9RHOB</name>
<dbReference type="OrthoDB" id="5288220at2"/>
<dbReference type="InterPro" id="IPR027417">
    <property type="entry name" value="P-loop_NTPase"/>
</dbReference>
<protein>
    <submittedName>
        <fullName evidence="3">AAA family ATPase</fullName>
    </submittedName>
</protein>
<feature type="region of interest" description="Disordered" evidence="1">
    <location>
        <begin position="1"/>
        <end position="38"/>
    </location>
</feature>
<dbReference type="EMBL" id="WMIG01000011">
    <property type="protein sequence ID" value="MTH60902.1"/>
    <property type="molecule type" value="Genomic_DNA"/>
</dbReference>
<dbReference type="SUPFAM" id="SSF52540">
    <property type="entry name" value="P-loop containing nucleoside triphosphate hydrolases"/>
    <property type="match status" value="1"/>
</dbReference>
<dbReference type="GO" id="GO:0016887">
    <property type="term" value="F:ATP hydrolysis activity"/>
    <property type="evidence" value="ECO:0007669"/>
    <property type="project" value="InterPro"/>
</dbReference>
<sequence length="380" mass="43097">MRQCRQTPRYRAARPDHEPQPCRLGRHRPKDQHPCHHRRDHNRIQAAIPAIQPDQGEQVLNPFIIPAVASTASTLAEKHFPLARGKELQRSLALIFSRYLGNLQSGGRFEAEGLLVTGASGTGKTREIHHLVKQFNDSEAHLPCGKPARFVHCLLEGKTGWKGIGSTTLRSLGYPVSDTARNTQARIWEKVVLQAKAQGVVGIHYDEAQHIFRGKSETERLAVLDSFKTLLKSHDWPLILILSGVPELAGYVMEEPQLFRLMTQVRLKEIDLPDDYRVMHEIVGSFGIETGLEPAQELLTEDFYHRLATAAANRWGVMIEITTKAIMAARMAEEPILSRAHFVEAWAEKTKMVRLMNPFTHENYRGMFPSDRLFWARSLE</sequence>
<dbReference type="Gene3D" id="3.40.50.300">
    <property type="entry name" value="P-loop containing nucleotide triphosphate hydrolases"/>
    <property type="match status" value="1"/>
</dbReference>
<accession>A0A844HTP7</accession>
<proteinExistence type="predicted"/>
<feature type="domain" description="ORC1/DEAH AAA+ ATPase" evidence="2">
    <location>
        <begin position="113"/>
        <end position="249"/>
    </location>
</feature>
<evidence type="ECO:0000313" key="3">
    <source>
        <dbReference type="EMBL" id="MTH60902.1"/>
    </source>
</evidence>
<keyword evidence="4" id="KW-1185">Reference proteome</keyword>